<feature type="compositionally biased region" description="Polar residues" evidence="1">
    <location>
        <begin position="490"/>
        <end position="499"/>
    </location>
</feature>
<organism evidence="3 4">
    <name type="scientific">Triangularia setosa</name>
    <dbReference type="NCBI Taxonomy" id="2587417"/>
    <lineage>
        <taxon>Eukaryota</taxon>
        <taxon>Fungi</taxon>
        <taxon>Dikarya</taxon>
        <taxon>Ascomycota</taxon>
        <taxon>Pezizomycotina</taxon>
        <taxon>Sordariomycetes</taxon>
        <taxon>Sordariomycetidae</taxon>
        <taxon>Sordariales</taxon>
        <taxon>Podosporaceae</taxon>
        <taxon>Triangularia</taxon>
    </lineage>
</organism>
<feature type="region of interest" description="Disordered" evidence="1">
    <location>
        <begin position="1462"/>
        <end position="1562"/>
    </location>
</feature>
<feature type="compositionally biased region" description="Basic and acidic residues" evidence="1">
    <location>
        <begin position="805"/>
        <end position="817"/>
    </location>
</feature>
<reference evidence="3" key="2">
    <citation type="submission" date="2023-05" db="EMBL/GenBank/DDBJ databases">
        <authorList>
            <consortium name="Lawrence Berkeley National Laboratory"/>
            <person name="Steindorff A."/>
            <person name="Hensen N."/>
            <person name="Bonometti L."/>
            <person name="Westerberg I."/>
            <person name="Brannstrom I.O."/>
            <person name="Guillou S."/>
            <person name="Cros-Aarteil S."/>
            <person name="Calhoun S."/>
            <person name="Haridas S."/>
            <person name="Kuo A."/>
            <person name="Mondo S."/>
            <person name="Pangilinan J."/>
            <person name="Riley R."/>
            <person name="Labutti K."/>
            <person name="Andreopoulos B."/>
            <person name="Lipzen A."/>
            <person name="Chen C."/>
            <person name="Yanf M."/>
            <person name="Daum C."/>
            <person name="Ng V."/>
            <person name="Clum A."/>
            <person name="Ohm R."/>
            <person name="Martin F."/>
            <person name="Silar P."/>
            <person name="Natvig D."/>
            <person name="Lalanne C."/>
            <person name="Gautier V."/>
            <person name="Ament-Velasquez S.L."/>
            <person name="Kruys A."/>
            <person name="Hutchinson M.I."/>
            <person name="Powell A.J."/>
            <person name="Barry K."/>
            <person name="Miller A.N."/>
            <person name="Grigoriev I.V."/>
            <person name="Debuchy R."/>
            <person name="Gladieux P."/>
            <person name="Thoren M.H."/>
            <person name="Johannesson H."/>
        </authorList>
    </citation>
    <scope>NUCLEOTIDE SEQUENCE</scope>
    <source>
        <strain evidence="3">CBS 892.96</strain>
    </source>
</reference>
<name>A0AAN6W296_9PEZI</name>
<feature type="compositionally biased region" description="Low complexity" evidence="1">
    <location>
        <begin position="596"/>
        <end position="606"/>
    </location>
</feature>
<feature type="region of interest" description="Disordered" evidence="1">
    <location>
        <begin position="797"/>
        <end position="831"/>
    </location>
</feature>
<feature type="compositionally biased region" description="Polar residues" evidence="1">
    <location>
        <begin position="93"/>
        <end position="122"/>
    </location>
</feature>
<dbReference type="InterPro" id="IPR029052">
    <property type="entry name" value="Metallo-depent_PP-like"/>
</dbReference>
<evidence type="ECO:0000256" key="1">
    <source>
        <dbReference type="SAM" id="MobiDB-lite"/>
    </source>
</evidence>
<dbReference type="Proteomes" id="UP001302321">
    <property type="component" value="Unassembled WGS sequence"/>
</dbReference>
<feature type="compositionally biased region" description="Low complexity" evidence="1">
    <location>
        <begin position="461"/>
        <end position="487"/>
    </location>
</feature>
<feature type="compositionally biased region" description="Basic and acidic residues" evidence="1">
    <location>
        <begin position="607"/>
        <end position="654"/>
    </location>
</feature>
<evidence type="ECO:0000313" key="3">
    <source>
        <dbReference type="EMBL" id="KAK4173675.1"/>
    </source>
</evidence>
<protein>
    <recommendedName>
        <fullName evidence="2">Protein Zds1 C-terminal domain-containing protein</fullName>
    </recommendedName>
</protein>
<feature type="region of interest" description="Disordered" evidence="1">
    <location>
        <begin position="1362"/>
        <end position="1407"/>
    </location>
</feature>
<dbReference type="InterPro" id="IPR018829">
    <property type="entry name" value="DUF2433"/>
</dbReference>
<dbReference type="InterPro" id="IPR052743">
    <property type="entry name" value="Glutaminase_GtaA"/>
</dbReference>
<feature type="compositionally biased region" description="Low complexity" evidence="1">
    <location>
        <begin position="137"/>
        <end position="150"/>
    </location>
</feature>
<proteinExistence type="predicted"/>
<feature type="compositionally biased region" description="Basic residues" evidence="1">
    <location>
        <begin position="1536"/>
        <end position="1562"/>
    </location>
</feature>
<evidence type="ECO:0000259" key="2">
    <source>
        <dbReference type="SMART" id="SM01327"/>
    </source>
</evidence>
<feature type="region of interest" description="Disordered" evidence="1">
    <location>
        <begin position="353"/>
        <end position="735"/>
    </location>
</feature>
<accession>A0AAN6W296</accession>
<feature type="compositionally biased region" description="Polar residues" evidence="1">
    <location>
        <begin position="280"/>
        <end position="293"/>
    </location>
</feature>
<feature type="region of interest" description="Disordered" evidence="1">
    <location>
        <begin position="838"/>
        <end position="857"/>
    </location>
</feature>
<feature type="compositionally biased region" description="Low complexity" evidence="1">
    <location>
        <begin position="818"/>
        <end position="831"/>
    </location>
</feature>
<feature type="compositionally biased region" description="Basic and acidic residues" evidence="1">
    <location>
        <begin position="576"/>
        <end position="591"/>
    </location>
</feature>
<feature type="compositionally biased region" description="Polar residues" evidence="1">
    <location>
        <begin position="416"/>
        <end position="430"/>
    </location>
</feature>
<feature type="compositionally biased region" description="Polar residues" evidence="1">
    <location>
        <begin position="843"/>
        <end position="857"/>
    </location>
</feature>
<feature type="region of interest" description="Disordered" evidence="1">
    <location>
        <begin position="258"/>
        <end position="297"/>
    </location>
</feature>
<feature type="compositionally biased region" description="Basic and acidic residues" evidence="1">
    <location>
        <begin position="126"/>
        <end position="136"/>
    </location>
</feature>
<dbReference type="PANTHER" id="PTHR31987">
    <property type="entry name" value="GLUTAMINASE A-RELATED"/>
    <property type="match status" value="1"/>
</dbReference>
<dbReference type="InterPro" id="IPR056812">
    <property type="entry name" value="RRM_fung"/>
</dbReference>
<feature type="region of interest" description="Disordered" evidence="1">
    <location>
        <begin position="874"/>
        <end position="915"/>
    </location>
</feature>
<feature type="compositionally biased region" description="Basic and acidic residues" evidence="1">
    <location>
        <begin position="71"/>
        <end position="90"/>
    </location>
</feature>
<evidence type="ECO:0000313" key="4">
    <source>
        <dbReference type="Proteomes" id="UP001302321"/>
    </source>
</evidence>
<dbReference type="InterPro" id="IPR013941">
    <property type="entry name" value="ZDS1_C"/>
</dbReference>
<dbReference type="Pfam" id="PF25061">
    <property type="entry name" value="RRM_fung"/>
    <property type="match status" value="1"/>
</dbReference>
<sequence>MGPSGPGALIVTSRLRDVGSSFANRRGHTSQLSISDPSHHVTEAIGTMYGDDEDSGAEDNRPLSFIASKNSSEHLGKAPKPDDPADDRLRLVRTTSDQTSTATAPSNASPNGNPLRKTQTFPSRIPTERSNSHDGLRSPLSPLSPTPSLRDVQADDSGFPLTNIDNANDIAQELSNLQALRRMSMDVSNTHDPDLLPFSGVSLMAMPSIAPTGDDDEADPSRLLWVPARVHPELDTGAFKTFLENRVQTMKRRSGDSFLSVDGAQGGGGSGSLRRKKSMLSRQVNTNTENGDSYTDGAERLRRKGSLAEYATPELSLNELVNDPTSVVQKLAHDTRGDDGGADSPILPVAPGMGLRRSTKTTYRKGGSQRFAKKLGEKQVASKMSAEEPPPLPPVDPSIGKPLTRVMSEPIAENYSRPTRTVRRQQNFSRDSPDSAAGSGQEGETASSSPPSSPPRKESLPARAASAAARTTAPSIPEIVETPPVEEASQAPSSLPERSSSQKDTQKTQADQPPVDGPPARSSKRPSPSKPAQAAAAASSGNSSTNPLEKISHPEVLPDNSGSTTSSLTFIPTFDNIEKKADRKSKDKDETESIASTKSTSSWKWFKSGDKEKKKKEKEKEEEREREKEREREREEQAKKAKSKAGEKGHDTARLDVLQNSIDSPKGRESLRLDRESIEGLPQEEKKKETMRKSSDSKRGDGFFGGLFGGSKKKSEKEAAHKKEKQRALSPEPPARILRPDIDYHWTRFPIIEERAIYRMAHIKLANPRRPLHSQVLLSNFMYSYLAKVQAMHPQLNVPISPQQKRQEEERKRREAEQQALEQQMAAQQAAQDGNFDFEYHRSGSQYGDSPVQQGDDSVQYVDDSQIYEYEHGGQQQYQQNGASNGQQQSNGHSHQHDQNYYYAQGDGSERSDMCPTGYRRELQVFPQAVPPLPGAQPLLPNQGRVIQTGPNRILCIADVRGNLQSLNDLARSARADFIIHTGDFGFYDETSLERIADKTLKHVAQYSPLIPDPVKKAIAAGGVGPVKSRFPPSELPLSELPQLITGELKLDVPVYTVWGACEDVRVLEKFRSKEYKVHNLFIIDEAQSMLLECSGVKLRLLGLGGAVVMHKLFDNGEGRTTIAGGQGTMWTTLLQMGELVDTANRVYDPTETRVFITHASPAREGILNQLSVVLKADFSISAGLHFRYGSSYNEFSVNPSLDHYRGKLAASKASFNDVWDTVKAEVEPAIQQNEAQQTLLKNALSVVEKMPTMAAGGNPFGGVPANAPGAGQIDESAFKNMWNFNLADAAFGWLVLEIQDGRIGTEMRAQGFNFSHRGAKQQIGAQPAAAATGLSPVNPPPAALAQVASAAAPAAAAVKPVVPSPVPVPTKPATPAPGSSASPAPKEDKVAAAASNGASGEPSAPRNLADNIIGLFIMNAQTDDQVRDLFAEEDKAKITKIEKWGQNKVAQFKTAEDRDAALDHLPDDVKNREPGREDRSKPLVKIFQPPAARQFSRGGAGNWGSSRGGRDAGNAQSGYRSAGGGASDSEGAGRGRGRGGNRGGRGVHFHFKRWKEKIHGK</sequence>
<feature type="compositionally biased region" description="Gly residues" evidence="1">
    <location>
        <begin position="1522"/>
        <end position="1535"/>
    </location>
</feature>
<dbReference type="PANTHER" id="PTHR31987:SF11">
    <property type="entry name" value="DUF2433 DOMAIN-CONTAINING PROTEIN"/>
    <property type="match status" value="1"/>
</dbReference>
<dbReference type="CDD" id="cd00838">
    <property type="entry name" value="MPP_superfamily"/>
    <property type="match status" value="1"/>
</dbReference>
<feature type="compositionally biased region" description="Low complexity" evidence="1">
    <location>
        <begin position="530"/>
        <end position="547"/>
    </location>
</feature>
<reference evidence="3" key="1">
    <citation type="journal article" date="2023" name="Mol. Phylogenet. Evol.">
        <title>Genome-scale phylogeny and comparative genomics of the fungal order Sordariales.</title>
        <authorList>
            <person name="Hensen N."/>
            <person name="Bonometti L."/>
            <person name="Westerberg I."/>
            <person name="Brannstrom I.O."/>
            <person name="Guillou S."/>
            <person name="Cros-Aarteil S."/>
            <person name="Calhoun S."/>
            <person name="Haridas S."/>
            <person name="Kuo A."/>
            <person name="Mondo S."/>
            <person name="Pangilinan J."/>
            <person name="Riley R."/>
            <person name="LaButti K."/>
            <person name="Andreopoulos B."/>
            <person name="Lipzen A."/>
            <person name="Chen C."/>
            <person name="Yan M."/>
            <person name="Daum C."/>
            <person name="Ng V."/>
            <person name="Clum A."/>
            <person name="Steindorff A."/>
            <person name="Ohm R.A."/>
            <person name="Martin F."/>
            <person name="Silar P."/>
            <person name="Natvig D.O."/>
            <person name="Lalanne C."/>
            <person name="Gautier V."/>
            <person name="Ament-Velasquez S.L."/>
            <person name="Kruys A."/>
            <person name="Hutchinson M.I."/>
            <person name="Powell A.J."/>
            <person name="Barry K."/>
            <person name="Miller A.N."/>
            <person name="Grigoriev I.V."/>
            <person name="Debuchy R."/>
            <person name="Gladieux P."/>
            <person name="Hiltunen Thoren M."/>
            <person name="Johannesson H."/>
        </authorList>
    </citation>
    <scope>NUCLEOTIDE SEQUENCE</scope>
    <source>
        <strain evidence="3">CBS 892.96</strain>
    </source>
</reference>
<feature type="compositionally biased region" description="Basic and acidic residues" evidence="1">
    <location>
        <begin position="665"/>
        <end position="701"/>
    </location>
</feature>
<dbReference type="SMART" id="SM01327">
    <property type="entry name" value="Zds_C"/>
    <property type="match status" value="1"/>
</dbReference>
<dbReference type="Pfam" id="PF08632">
    <property type="entry name" value="Zds_C"/>
    <property type="match status" value="1"/>
</dbReference>
<feature type="domain" description="Protein Zds1 C-terminal" evidence="2">
    <location>
        <begin position="738"/>
        <end position="790"/>
    </location>
</feature>
<feature type="region of interest" description="Disordered" evidence="1">
    <location>
        <begin position="21"/>
        <end position="154"/>
    </location>
</feature>
<keyword evidence="4" id="KW-1185">Reference proteome</keyword>
<gene>
    <name evidence="3" type="ORF">QBC36DRAFT_389534</name>
</gene>
<feature type="compositionally biased region" description="Polar residues" evidence="1">
    <location>
        <begin position="560"/>
        <end position="570"/>
    </location>
</feature>
<feature type="compositionally biased region" description="Basic and acidic residues" evidence="1">
    <location>
        <begin position="1462"/>
        <end position="1482"/>
    </location>
</feature>
<dbReference type="EMBL" id="MU866327">
    <property type="protein sequence ID" value="KAK4173675.1"/>
    <property type="molecule type" value="Genomic_DNA"/>
</dbReference>
<dbReference type="SUPFAM" id="SSF56300">
    <property type="entry name" value="Metallo-dependent phosphatases"/>
    <property type="match status" value="1"/>
</dbReference>
<dbReference type="Pfam" id="PF10360">
    <property type="entry name" value="DUF2433"/>
    <property type="match status" value="1"/>
</dbReference>
<feature type="compositionally biased region" description="Pro residues" evidence="1">
    <location>
        <begin position="1363"/>
        <end position="1376"/>
    </location>
</feature>
<comment type="caution">
    <text evidence="3">The sequence shown here is derived from an EMBL/GenBank/DDBJ whole genome shotgun (WGS) entry which is preliminary data.</text>
</comment>
<feature type="compositionally biased region" description="Low complexity" evidence="1">
    <location>
        <begin position="874"/>
        <end position="893"/>
    </location>
</feature>